<name>R1CCW5_9FIRM</name>
<protein>
    <submittedName>
        <fullName evidence="3">Flavodoxin</fullName>
    </submittedName>
</protein>
<dbReference type="GO" id="GO:0009055">
    <property type="term" value="F:electron transfer activity"/>
    <property type="evidence" value="ECO:0007669"/>
    <property type="project" value="InterPro"/>
</dbReference>
<keyword evidence="4" id="KW-1185">Reference proteome</keyword>
<dbReference type="STRING" id="1304284.L21TH_1786"/>
<evidence type="ECO:0000313" key="4">
    <source>
        <dbReference type="Proteomes" id="UP000013378"/>
    </source>
</evidence>
<proteinExistence type="predicted"/>
<dbReference type="RefSeq" id="WP_006314471.1">
    <property type="nucleotide sequence ID" value="NZ_ARZA01000203.1"/>
</dbReference>
<dbReference type="Proteomes" id="UP000013378">
    <property type="component" value="Unassembled WGS sequence"/>
</dbReference>
<accession>R1CCW5</accession>
<dbReference type="PROSITE" id="PS00201">
    <property type="entry name" value="FLAVODOXIN"/>
    <property type="match status" value="1"/>
</dbReference>
<dbReference type="PANTHER" id="PTHR38030:SF2">
    <property type="entry name" value="PROTOPORPHYRINOGEN IX DEHYDROGENASE [QUINONE]"/>
    <property type="match status" value="1"/>
</dbReference>
<evidence type="ECO:0000313" key="3">
    <source>
        <dbReference type="EMBL" id="EOD00135.1"/>
    </source>
</evidence>
<dbReference type="InterPro" id="IPR029039">
    <property type="entry name" value="Flavoprotein-like_sf"/>
</dbReference>
<feature type="compositionally biased region" description="Basic and acidic residues" evidence="1">
    <location>
        <begin position="133"/>
        <end position="151"/>
    </location>
</feature>
<gene>
    <name evidence="3" type="ORF">L21TH_1786</name>
</gene>
<dbReference type="GO" id="GO:0006783">
    <property type="term" value="P:heme biosynthetic process"/>
    <property type="evidence" value="ECO:0007669"/>
    <property type="project" value="TreeGrafter"/>
</dbReference>
<feature type="region of interest" description="Disordered" evidence="1">
    <location>
        <begin position="122"/>
        <end position="156"/>
    </location>
</feature>
<evidence type="ECO:0000256" key="1">
    <source>
        <dbReference type="SAM" id="MobiDB-lite"/>
    </source>
</evidence>
<dbReference type="InterPro" id="IPR008254">
    <property type="entry name" value="Flavodoxin/NO_synth"/>
</dbReference>
<dbReference type="GO" id="GO:0016651">
    <property type="term" value="F:oxidoreductase activity, acting on NAD(P)H"/>
    <property type="evidence" value="ECO:0007669"/>
    <property type="project" value="UniProtKB-ARBA"/>
</dbReference>
<dbReference type="Gene3D" id="3.40.50.360">
    <property type="match status" value="1"/>
</dbReference>
<dbReference type="SUPFAM" id="SSF52218">
    <property type="entry name" value="Flavoproteins"/>
    <property type="match status" value="1"/>
</dbReference>
<dbReference type="eggNOG" id="COG0716">
    <property type="taxonomic scope" value="Bacteria"/>
</dbReference>
<dbReference type="PANTHER" id="PTHR38030">
    <property type="entry name" value="PROTOPORPHYRINOGEN IX DEHYDROGENASE [MENAQUINONE]"/>
    <property type="match status" value="1"/>
</dbReference>
<dbReference type="AlphaFoldDB" id="R1CCW5"/>
<organism evidence="3 4">
    <name type="scientific">Caldisalinibacter kiritimatiensis</name>
    <dbReference type="NCBI Taxonomy" id="1304284"/>
    <lineage>
        <taxon>Bacteria</taxon>
        <taxon>Bacillati</taxon>
        <taxon>Bacillota</taxon>
        <taxon>Tissierellia</taxon>
        <taxon>Tissierellales</taxon>
        <taxon>Thermohalobacteraceae</taxon>
        <taxon>Caldisalinibacter</taxon>
    </lineage>
</organism>
<dbReference type="InterPro" id="IPR052200">
    <property type="entry name" value="Protoporphyrinogen_IX_DH"/>
</dbReference>
<evidence type="ECO:0000259" key="2">
    <source>
        <dbReference type="Pfam" id="PF12641"/>
    </source>
</evidence>
<dbReference type="GO" id="GO:0070819">
    <property type="term" value="F:menaquinone-dependent protoporphyrinogen oxidase activity"/>
    <property type="evidence" value="ECO:0007669"/>
    <property type="project" value="TreeGrafter"/>
</dbReference>
<feature type="domain" description="Flavodoxin-like" evidence="2">
    <location>
        <begin position="4"/>
        <end position="161"/>
    </location>
</feature>
<dbReference type="EMBL" id="ARZA01000203">
    <property type="protein sequence ID" value="EOD00135.1"/>
    <property type="molecule type" value="Genomic_DNA"/>
</dbReference>
<dbReference type="Pfam" id="PF12641">
    <property type="entry name" value="Flavodoxin_3"/>
    <property type="match status" value="1"/>
</dbReference>
<dbReference type="InterPro" id="IPR001226">
    <property type="entry name" value="Flavodoxin_CS"/>
</dbReference>
<comment type="caution">
    <text evidence="3">The sequence shown here is derived from an EMBL/GenBank/DDBJ whole genome shotgun (WGS) entry which is preliminary data.</text>
</comment>
<reference evidence="3 4" key="1">
    <citation type="journal article" date="2015" name="Geomicrobiol. J.">
        <title>Caldisalinibacter kiritimatiensis gen. nov., sp. nov., a moderately thermohalophilic thiosulfate-reducing bacterium from a hypersaline microbial mat.</title>
        <authorList>
            <person name="Ben Hania W."/>
            <person name="Joseph M."/>
            <person name="Fiebig A."/>
            <person name="Bunk B."/>
            <person name="Klenk H.-P."/>
            <person name="Fardeau M.-L."/>
            <person name="Spring S."/>
        </authorList>
    </citation>
    <scope>NUCLEOTIDE SEQUENCE [LARGE SCALE GENOMIC DNA]</scope>
    <source>
        <strain evidence="3 4">L21-TH-D2</strain>
    </source>
</reference>
<dbReference type="GO" id="GO:0010181">
    <property type="term" value="F:FMN binding"/>
    <property type="evidence" value="ECO:0007669"/>
    <property type="project" value="InterPro"/>
</dbReference>
<sequence length="168" mass="19151">MKILLIYSSKTGNTKKVAEGIYKILPEGSVLAPVEDNVNPEEFDLIIIGFWVDKGIADEKARKYMKNIKGKKIGLFGTLGAYPDSEHAKKSMRRTKEIVEYENEIVGEFLCQGKIDSKLTKNFEKLPPNHPHAMTEETRKRHEEASKHPNEDDIEKAQSVFKDLIYSL</sequence>
<dbReference type="OrthoDB" id="307208at2"/>
<dbReference type="PATRIC" id="fig|1304284.3.peg.1753"/>